<keyword evidence="6 7" id="KW-0067">ATP-binding</keyword>
<keyword evidence="7" id="KW-0443">Lipid metabolism</keyword>
<dbReference type="PROSITE" id="PS00455">
    <property type="entry name" value="AMP_BINDING"/>
    <property type="match status" value="1"/>
</dbReference>
<feature type="domain" description="AMP-dependent synthetase/ligase" evidence="9">
    <location>
        <begin position="101"/>
        <end position="483"/>
    </location>
</feature>
<keyword evidence="12" id="KW-1185">Reference proteome</keyword>
<gene>
    <name evidence="11" type="ORF">LARSCL_LOCUS19309</name>
</gene>
<evidence type="ECO:0000313" key="12">
    <source>
        <dbReference type="Proteomes" id="UP001497382"/>
    </source>
</evidence>
<evidence type="ECO:0000256" key="7">
    <source>
        <dbReference type="RuleBase" id="RU367019"/>
    </source>
</evidence>
<keyword evidence="5 7" id="KW-0547">Nucleotide-binding</keyword>
<dbReference type="AlphaFoldDB" id="A0AAV2BH07"/>
<reference evidence="11 12" key="1">
    <citation type="submission" date="2024-04" db="EMBL/GenBank/DDBJ databases">
        <authorList>
            <person name="Rising A."/>
            <person name="Reimegard J."/>
            <person name="Sonavane S."/>
            <person name="Akerstrom W."/>
            <person name="Nylinder S."/>
            <person name="Hedman E."/>
            <person name="Kallberg Y."/>
        </authorList>
    </citation>
    <scope>NUCLEOTIDE SEQUENCE [LARGE SCALE GENOMIC DNA]</scope>
</reference>
<dbReference type="EC" id="6.2.1.16" evidence="2 7"/>
<comment type="function">
    <text evidence="7">Converts acetoacetate to acetoacetyl-CoA in the cytosol.</text>
</comment>
<evidence type="ECO:0000256" key="5">
    <source>
        <dbReference type="ARBA" id="ARBA00022741"/>
    </source>
</evidence>
<dbReference type="Pfam" id="PF16177">
    <property type="entry name" value="ACAS_N"/>
    <property type="match status" value="1"/>
</dbReference>
<dbReference type="PANTHER" id="PTHR42921:SF1">
    <property type="entry name" value="ACETOACETYL-COA SYNTHETASE"/>
    <property type="match status" value="1"/>
</dbReference>
<protein>
    <recommendedName>
        <fullName evidence="3 7">Acetoacetyl-CoA synthetase</fullName>
        <ecNumber evidence="2 7">6.2.1.16</ecNumber>
    </recommendedName>
</protein>
<keyword evidence="8" id="KW-0812">Transmembrane</keyword>
<keyword evidence="7" id="KW-0963">Cytoplasm</keyword>
<evidence type="ECO:0000256" key="1">
    <source>
        <dbReference type="ARBA" id="ARBA00006432"/>
    </source>
</evidence>
<dbReference type="Proteomes" id="UP001497382">
    <property type="component" value="Unassembled WGS sequence"/>
</dbReference>
<evidence type="ECO:0000256" key="6">
    <source>
        <dbReference type="ARBA" id="ARBA00022840"/>
    </source>
</evidence>
<comment type="caution">
    <text evidence="11">The sequence shown here is derived from an EMBL/GenBank/DDBJ whole genome shotgun (WGS) entry which is preliminary data.</text>
</comment>
<name>A0AAV2BH07_9ARAC</name>
<dbReference type="GO" id="GO:0030729">
    <property type="term" value="F:acetoacetate-CoA ligase activity"/>
    <property type="evidence" value="ECO:0007669"/>
    <property type="project" value="UniProtKB-UniRule"/>
</dbReference>
<evidence type="ECO:0000313" key="11">
    <source>
        <dbReference type="EMBL" id="CAL1295522.1"/>
    </source>
</evidence>
<dbReference type="GO" id="GO:0005524">
    <property type="term" value="F:ATP binding"/>
    <property type="evidence" value="ECO:0007669"/>
    <property type="project" value="UniProtKB-UniRule"/>
</dbReference>
<evidence type="ECO:0000259" key="9">
    <source>
        <dbReference type="Pfam" id="PF00501"/>
    </source>
</evidence>
<dbReference type="Pfam" id="PF00501">
    <property type="entry name" value="AMP-binding"/>
    <property type="match status" value="1"/>
</dbReference>
<comment type="similarity">
    <text evidence="1 7">Belongs to the ATP-dependent AMP-binding enzyme family.</text>
</comment>
<sequence>MDGTKLKEMKPLWEPNESYGTEMKKFKKIIAEKYDVQTENYWDLYDWSVDHIPELWAEIWDYAGIIYSKPYDKIVDLDAPLENLPRWFEGAKLNLAENLLKYRDDKVALIIAGEDRETEKMTFFQVYKEVELYAAAFRKFGLKKGDHVVCQMSNRKEAVLAMIAVISVGAIWSGALPLIGAEAALNRFKQVEPKIFLTIDIVRNDGKNIEMLPKMKEIVKGLPSLEKVIIVSAKGESYSKDISEIKNGCFLNEFLELGREKDGSIPPIQFEQVSSDHPLFINYTSGTTGLPKPLVHGIGYLLAVFRDFSMHLDAHRGSVYFSMSPVGWATWNCFTSLLFAGVSVVLYEGVPFFRSPTYFWDLVDELKMTHIFIPSSILNDLQNRGYIPTQNHSLKSLKLLMSGGSVVKSQLFDFVYSSIKKDMAFTSVFGSTEFLGSCFLYESTLPIYKGEIPAISLGVNVEVIDETGKPLDSEVGELVVTKPMPNLPLGLWKDKDGSLLREKYFSKYPGKFAIGDYGVINPVTRGLTICCRSDETLKQRGCRFGSSEIYNVVEIFPEVTDSICVSQYNKTMDERAVLFLKIRDGYSFSEDLVSRIREAISNELTIRHVPDIILEVKDIPYNANGKKMEIMVKKIINRMPYNAETIVNPESLTYYENVPELQGF</sequence>
<evidence type="ECO:0000256" key="2">
    <source>
        <dbReference type="ARBA" id="ARBA00012988"/>
    </source>
</evidence>
<feature type="transmembrane region" description="Helical" evidence="8">
    <location>
        <begin position="159"/>
        <end position="180"/>
    </location>
</feature>
<dbReference type="GO" id="GO:0006631">
    <property type="term" value="P:fatty acid metabolic process"/>
    <property type="evidence" value="ECO:0007669"/>
    <property type="project" value="UniProtKB-UniRule"/>
</dbReference>
<dbReference type="InterPro" id="IPR042099">
    <property type="entry name" value="ANL_N_sf"/>
</dbReference>
<accession>A0AAV2BH07</accession>
<evidence type="ECO:0000259" key="10">
    <source>
        <dbReference type="Pfam" id="PF16177"/>
    </source>
</evidence>
<dbReference type="NCBIfam" id="TIGR01217">
    <property type="entry name" value="ac_ac_CoA_syn"/>
    <property type="match status" value="1"/>
</dbReference>
<organism evidence="11 12">
    <name type="scientific">Larinioides sclopetarius</name>
    <dbReference type="NCBI Taxonomy" id="280406"/>
    <lineage>
        <taxon>Eukaryota</taxon>
        <taxon>Metazoa</taxon>
        <taxon>Ecdysozoa</taxon>
        <taxon>Arthropoda</taxon>
        <taxon>Chelicerata</taxon>
        <taxon>Arachnida</taxon>
        <taxon>Araneae</taxon>
        <taxon>Araneomorphae</taxon>
        <taxon>Entelegynae</taxon>
        <taxon>Araneoidea</taxon>
        <taxon>Araneidae</taxon>
        <taxon>Larinioides</taxon>
    </lineage>
</organism>
<dbReference type="InterPro" id="IPR045851">
    <property type="entry name" value="AMP-bd_C_sf"/>
</dbReference>
<dbReference type="EMBL" id="CAXIEN010000372">
    <property type="protein sequence ID" value="CAL1295522.1"/>
    <property type="molecule type" value="Genomic_DNA"/>
</dbReference>
<dbReference type="InterPro" id="IPR005914">
    <property type="entry name" value="Acac_CoA_synth"/>
</dbReference>
<evidence type="ECO:0000256" key="8">
    <source>
        <dbReference type="SAM" id="Phobius"/>
    </source>
</evidence>
<dbReference type="SUPFAM" id="SSF56801">
    <property type="entry name" value="Acetyl-CoA synthetase-like"/>
    <property type="match status" value="1"/>
</dbReference>
<keyword evidence="4 7" id="KW-0436">Ligase</keyword>
<comment type="catalytic activity">
    <reaction evidence="7">
        <text>acetoacetate + ATP + CoA = acetoacetyl-CoA + AMP + diphosphate</text>
        <dbReference type="Rhea" id="RHEA:16117"/>
        <dbReference type="ChEBI" id="CHEBI:13705"/>
        <dbReference type="ChEBI" id="CHEBI:30616"/>
        <dbReference type="ChEBI" id="CHEBI:33019"/>
        <dbReference type="ChEBI" id="CHEBI:57286"/>
        <dbReference type="ChEBI" id="CHEBI:57287"/>
        <dbReference type="ChEBI" id="CHEBI:456215"/>
        <dbReference type="EC" id="6.2.1.16"/>
    </reaction>
</comment>
<dbReference type="Gene3D" id="3.30.300.30">
    <property type="match status" value="1"/>
</dbReference>
<evidence type="ECO:0000256" key="3">
    <source>
        <dbReference type="ARBA" id="ARBA00015326"/>
    </source>
</evidence>
<feature type="domain" description="Acetyl-coenzyme A synthetase N-terminal" evidence="10">
    <location>
        <begin position="41"/>
        <end position="98"/>
    </location>
</feature>
<dbReference type="InterPro" id="IPR000873">
    <property type="entry name" value="AMP-dep_synth/lig_dom"/>
</dbReference>
<dbReference type="InterPro" id="IPR020845">
    <property type="entry name" value="AMP-binding_CS"/>
</dbReference>
<comment type="subcellular location">
    <subcellularLocation>
        <location evidence="7">Cytoplasm</location>
        <location evidence="7">Cytosol</location>
    </subcellularLocation>
</comment>
<dbReference type="Gene3D" id="3.40.50.12780">
    <property type="entry name" value="N-terminal domain of ligase-like"/>
    <property type="match status" value="1"/>
</dbReference>
<dbReference type="InterPro" id="IPR032387">
    <property type="entry name" value="ACAS_N"/>
</dbReference>
<proteinExistence type="inferred from homology"/>
<dbReference type="PANTHER" id="PTHR42921">
    <property type="entry name" value="ACETOACETYL-COA SYNTHETASE"/>
    <property type="match status" value="1"/>
</dbReference>
<keyword evidence="7" id="KW-0276">Fatty acid metabolism</keyword>
<keyword evidence="8" id="KW-0472">Membrane</keyword>
<dbReference type="GO" id="GO:0005829">
    <property type="term" value="C:cytosol"/>
    <property type="evidence" value="ECO:0007669"/>
    <property type="project" value="UniProtKB-SubCell"/>
</dbReference>
<keyword evidence="8" id="KW-1133">Transmembrane helix</keyword>
<evidence type="ECO:0000256" key="4">
    <source>
        <dbReference type="ARBA" id="ARBA00022598"/>
    </source>
</evidence>